<keyword evidence="3 8" id="KW-0813">Transport</keyword>
<dbReference type="Proteomes" id="UP000027180">
    <property type="component" value="Plasmid pRetIE4771c"/>
</dbReference>
<dbReference type="PANTHER" id="PTHR30614:SF34">
    <property type="entry name" value="BLR6398 PROTEIN"/>
    <property type="match status" value="1"/>
</dbReference>
<keyword evidence="6 8" id="KW-1133">Transmembrane helix</keyword>
<protein>
    <submittedName>
        <fullName evidence="10">Amino acid ABC transporter permease protein</fullName>
    </submittedName>
</protein>
<geneLocation type="plasmid" evidence="10 11">
    <name>pRetIE4771c</name>
</geneLocation>
<dbReference type="Pfam" id="PF00528">
    <property type="entry name" value="BPD_transp_1"/>
    <property type="match status" value="1"/>
</dbReference>
<name>A0A060I8W9_RHIET</name>
<feature type="transmembrane region" description="Helical" evidence="8">
    <location>
        <begin position="20"/>
        <end position="41"/>
    </location>
</feature>
<comment type="subcellular location">
    <subcellularLocation>
        <location evidence="1">Cell inner membrane</location>
        <topology evidence="1">Multi-pass membrane protein</topology>
    </subcellularLocation>
    <subcellularLocation>
        <location evidence="8">Cell membrane</location>
        <topology evidence="8">Multi-pass membrane protein</topology>
    </subcellularLocation>
</comment>
<dbReference type="OrthoDB" id="7255919at2"/>
<dbReference type="InterPro" id="IPR000515">
    <property type="entry name" value="MetI-like"/>
</dbReference>
<feature type="transmembrane region" description="Helical" evidence="8">
    <location>
        <begin position="179"/>
        <end position="201"/>
    </location>
</feature>
<evidence type="ECO:0000313" key="11">
    <source>
        <dbReference type="Proteomes" id="UP000027180"/>
    </source>
</evidence>
<keyword evidence="5 8" id="KW-0812">Transmembrane</keyword>
<keyword evidence="10" id="KW-0614">Plasmid</keyword>
<dbReference type="InterPro" id="IPR043429">
    <property type="entry name" value="ArtM/GltK/GlnP/TcyL/YhdX-like"/>
</dbReference>
<proteinExistence type="inferred from homology"/>
<keyword evidence="4" id="KW-1003">Cell membrane</keyword>
<dbReference type="PANTHER" id="PTHR30614">
    <property type="entry name" value="MEMBRANE COMPONENT OF AMINO ACID ABC TRANSPORTER"/>
    <property type="match status" value="1"/>
</dbReference>
<evidence type="ECO:0000313" key="10">
    <source>
        <dbReference type="EMBL" id="AIC30282.1"/>
    </source>
</evidence>
<feature type="transmembrane region" description="Helical" evidence="8">
    <location>
        <begin position="81"/>
        <end position="101"/>
    </location>
</feature>
<feature type="transmembrane region" description="Helical" evidence="8">
    <location>
        <begin position="148"/>
        <end position="167"/>
    </location>
</feature>
<evidence type="ECO:0000256" key="8">
    <source>
        <dbReference type="RuleBase" id="RU363032"/>
    </source>
</evidence>
<evidence type="ECO:0000256" key="2">
    <source>
        <dbReference type="ARBA" id="ARBA00010072"/>
    </source>
</evidence>
<gene>
    <name evidence="10" type="ORF">IE4771_PC00157</name>
</gene>
<dbReference type="RefSeq" id="WP_040141044.1">
    <property type="nucleotide sequence ID" value="NZ_CP006989.1"/>
</dbReference>
<comment type="similarity">
    <text evidence="2">Belongs to the binding-protein-dependent transport system permease family. HisMQ subfamily.</text>
</comment>
<dbReference type="InterPro" id="IPR010065">
    <property type="entry name" value="AA_ABC_transptr_permease_3TM"/>
</dbReference>
<organism evidence="10 11">
    <name type="scientific">Rhizobium etli bv. mimosae str. IE4771</name>
    <dbReference type="NCBI Taxonomy" id="1432050"/>
    <lineage>
        <taxon>Bacteria</taxon>
        <taxon>Pseudomonadati</taxon>
        <taxon>Pseudomonadota</taxon>
        <taxon>Alphaproteobacteria</taxon>
        <taxon>Hyphomicrobiales</taxon>
        <taxon>Rhizobiaceae</taxon>
        <taxon>Rhizobium/Agrobacterium group</taxon>
        <taxon>Rhizobium</taxon>
    </lineage>
</organism>
<dbReference type="GO" id="GO:0006865">
    <property type="term" value="P:amino acid transport"/>
    <property type="evidence" value="ECO:0007669"/>
    <property type="project" value="TreeGrafter"/>
</dbReference>
<keyword evidence="7 8" id="KW-0472">Membrane</keyword>
<accession>A0A060I8W9</accession>
<dbReference type="GO" id="GO:0043190">
    <property type="term" value="C:ATP-binding cassette (ABC) transporter complex"/>
    <property type="evidence" value="ECO:0007669"/>
    <property type="project" value="InterPro"/>
</dbReference>
<dbReference type="GO" id="GO:0022857">
    <property type="term" value="F:transmembrane transporter activity"/>
    <property type="evidence" value="ECO:0007669"/>
    <property type="project" value="InterPro"/>
</dbReference>
<evidence type="ECO:0000256" key="5">
    <source>
        <dbReference type="ARBA" id="ARBA00022692"/>
    </source>
</evidence>
<dbReference type="HOGENOM" id="CLU_019602_1_0_5"/>
<dbReference type="InterPro" id="IPR035906">
    <property type="entry name" value="MetI-like_sf"/>
</dbReference>
<evidence type="ECO:0000256" key="7">
    <source>
        <dbReference type="ARBA" id="ARBA00023136"/>
    </source>
</evidence>
<dbReference type="Gene3D" id="1.10.3720.10">
    <property type="entry name" value="MetI-like"/>
    <property type="match status" value="1"/>
</dbReference>
<evidence type="ECO:0000256" key="3">
    <source>
        <dbReference type="ARBA" id="ARBA00022448"/>
    </source>
</evidence>
<dbReference type="PROSITE" id="PS50928">
    <property type="entry name" value="ABC_TM1"/>
    <property type="match status" value="1"/>
</dbReference>
<reference evidence="10 11" key="1">
    <citation type="submission" date="2013-12" db="EMBL/GenBank/DDBJ databases">
        <title>Complete genome sequence of Rhizobium etli bv. mimosae IE4771.</title>
        <authorList>
            <person name="Bustos P."/>
            <person name="Santamaria R.I."/>
            <person name="Lozano L."/>
            <person name="Ormeno-Orrillo E."/>
            <person name="Rogel M.A."/>
            <person name="Romero D."/>
            <person name="Cevallos M.A."/>
            <person name="Martinez-Romero E."/>
            <person name="Gonzalez V."/>
        </authorList>
    </citation>
    <scope>NUCLEOTIDE SEQUENCE [LARGE SCALE GENOMIC DNA]</scope>
    <source>
        <strain evidence="10 11">IE4771</strain>
        <plasmid evidence="11">Plasmid pRetIE4771c</plasmid>
    </source>
</reference>
<dbReference type="SUPFAM" id="SSF161098">
    <property type="entry name" value="MetI-like"/>
    <property type="match status" value="1"/>
</dbReference>
<evidence type="ECO:0000259" key="9">
    <source>
        <dbReference type="PROSITE" id="PS50928"/>
    </source>
</evidence>
<evidence type="ECO:0000256" key="4">
    <source>
        <dbReference type="ARBA" id="ARBA00022475"/>
    </source>
</evidence>
<sequence length="216" mass="23194">MVQTLGLNQIIILLEAFRWTILLAAIAFVCGAGGGLCIALIRTAPLQALRGAAAAFIIVFQGTPLLMQLFVIYYGLPLIGITVNAWIAVAAGLTLHASAYLGEIWRSTIMALPKGQDEAARALGLGYRSRIVYVILPQALRISLPSTVGFLVQLVKGTSLAAIIGFTELTRAGQIVSNATYQPLIVFGLVGALYFALCWPLSHFSFQLEKRFASAR</sequence>
<dbReference type="NCBIfam" id="TIGR01726">
    <property type="entry name" value="HEQRo_perm_3TM"/>
    <property type="match status" value="1"/>
</dbReference>
<feature type="domain" description="ABC transmembrane type-1" evidence="9">
    <location>
        <begin position="17"/>
        <end position="205"/>
    </location>
</feature>
<dbReference type="AlphaFoldDB" id="A0A060I8W9"/>
<evidence type="ECO:0000256" key="6">
    <source>
        <dbReference type="ARBA" id="ARBA00022989"/>
    </source>
</evidence>
<evidence type="ECO:0000256" key="1">
    <source>
        <dbReference type="ARBA" id="ARBA00004429"/>
    </source>
</evidence>
<dbReference type="CDD" id="cd06261">
    <property type="entry name" value="TM_PBP2"/>
    <property type="match status" value="1"/>
</dbReference>
<dbReference type="EMBL" id="CP006989">
    <property type="protein sequence ID" value="AIC30282.1"/>
    <property type="molecule type" value="Genomic_DNA"/>
</dbReference>
<dbReference type="KEGG" id="rei:IE4771_PC00157"/>
<feature type="transmembrane region" description="Helical" evidence="8">
    <location>
        <begin position="53"/>
        <end position="75"/>
    </location>
</feature>